<comment type="caution">
    <text evidence="2">The sequence shown here is derived from an EMBL/GenBank/DDBJ whole genome shotgun (WGS) entry which is preliminary data.</text>
</comment>
<accession>A0A176W774</accession>
<dbReference type="InterPro" id="IPR014729">
    <property type="entry name" value="Rossmann-like_a/b/a_fold"/>
</dbReference>
<dbReference type="SUPFAM" id="SSF52402">
    <property type="entry name" value="Adenine nucleotide alpha hydrolases-like"/>
    <property type="match status" value="1"/>
</dbReference>
<dbReference type="Gene3D" id="3.40.50.620">
    <property type="entry name" value="HUPs"/>
    <property type="match status" value="1"/>
</dbReference>
<dbReference type="InterPro" id="IPR006016">
    <property type="entry name" value="UspA"/>
</dbReference>
<dbReference type="PRINTS" id="PR01438">
    <property type="entry name" value="UNVRSLSTRESS"/>
</dbReference>
<dbReference type="PANTHER" id="PTHR46100">
    <property type="entry name" value="IMP2'P"/>
    <property type="match status" value="1"/>
</dbReference>
<name>A0A176W774_MARPO</name>
<organism evidence="2 3">
    <name type="scientific">Marchantia polymorpha subsp. ruderalis</name>
    <dbReference type="NCBI Taxonomy" id="1480154"/>
    <lineage>
        <taxon>Eukaryota</taxon>
        <taxon>Viridiplantae</taxon>
        <taxon>Streptophyta</taxon>
        <taxon>Embryophyta</taxon>
        <taxon>Marchantiophyta</taxon>
        <taxon>Marchantiopsida</taxon>
        <taxon>Marchantiidae</taxon>
        <taxon>Marchantiales</taxon>
        <taxon>Marchantiaceae</taxon>
        <taxon>Marchantia</taxon>
    </lineage>
</organism>
<keyword evidence="3" id="KW-1185">Reference proteome</keyword>
<gene>
    <name evidence="2" type="ORF">AXG93_684s1230</name>
</gene>
<proteinExistence type="predicted"/>
<dbReference type="EMBL" id="LVLJ01001645">
    <property type="protein sequence ID" value="OAE28844.1"/>
    <property type="molecule type" value="Genomic_DNA"/>
</dbReference>
<reference evidence="2" key="1">
    <citation type="submission" date="2016-03" db="EMBL/GenBank/DDBJ databases">
        <title>Mechanisms controlling the formation of the plant cell surface in tip-growing cells are functionally conserved among land plants.</title>
        <authorList>
            <person name="Honkanen S."/>
            <person name="Jones V.A."/>
            <person name="Morieri G."/>
            <person name="Champion C."/>
            <person name="Hetherington A.J."/>
            <person name="Kelly S."/>
            <person name="Saint-Marcoux D."/>
            <person name="Proust H."/>
            <person name="Prescott H."/>
            <person name="Dolan L."/>
        </authorList>
    </citation>
    <scope>NUCLEOTIDE SEQUENCE [LARGE SCALE GENOMIC DNA]</scope>
    <source>
        <tissue evidence="2">Whole gametophyte</tissue>
    </source>
</reference>
<dbReference type="Proteomes" id="UP000077202">
    <property type="component" value="Unassembled WGS sequence"/>
</dbReference>
<feature type="domain" description="UspA" evidence="1">
    <location>
        <begin position="43"/>
        <end position="196"/>
    </location>
</feature>
<dbReference type="InterPro" id="IPR006015">
    <property type="entry name" value="Universal_stress_UspA"/>
</dbReference>
<evidence type="ECO:0000313" key="2">
    <source>
        <dbReference type="EMBL" id="OAE28844.1"/>
    </source>
</evidence>
<evidence type="ECO:0000259" key="1">
    <source>
        <dbReference type="Pfam" id="PF00582"/>
    </source>
</evidence>
<dbReference type="PANTHER" id="PTHR46100:SF4">
    <property type="entry name" value="USPA DOMAIN-CONTAINING PROTEIN"/>
    <property type="match status" value="1"/>
</dbReference>
<protein>
    <recommendedName>
        <fullName evidence="1">UspA domain-containing protein</fullName>
    </recommendedName>
</protein>
<dbReference type="CDD" id="cd23659">
    <property type="entry name" value="USP_At3g01520-like"/>
    <property type="match status" value="1"/>
</dbReference>
<sequence>MRAGSLTPGDRSRGSEAEWGPWGVTLSISGDWGRVSEEAMAARNLGVCVDHSPGSFYALNWTMENFAKDGDNVYIIVVNKKNALDETKLSLWGESGSPPIPFDEFKDPNVIKNYGVSPSTEINGIVSDSIKKKKVKVFMKVYFGDAREKITKALAEIPVHAAFMGSRGLSRLEKVLMGSVTNHVVNHAGCPVTVIKLPGESHH</sequence>
<evidence type="ECO:0000313" key="3">
    <source>
        <dbReference type="Proteomes" id="UP000077202"/>
    </source>
</evidence>
<dbReference type="AlphaFoldDB" id="A0A176W774"/>
<dbReference type="Pfam" id="PF00582">
    <property type="entry name" value="Usp"/>
    <property type="match status" value="1"/>
</dbReference>